<feature type="domain" description="Rad21/Rec8-like protein C-terminal eukaryotic" evidence="5">
    <location>
        <begin position="542"/>
        <end position="594"/>
    </location>
</feature>
<dbReference type="OrthoDB" id="10071381at2759"/>
<dbReference type="Pfam" id="PF04824">
    <property type="entry name" value="Rad21_Rec8"/>
    <property type="match status" value="1"/>
</dbReference>
<keyword evidence="3" id="KW-0539">Nucleus</keyword>
<comment type="subcellular location">
    <subcellularLocation>
        <location evidence="1">Nucleus</location>
    </subcellularLocation>
</comment>
<dbReference type="InterPro" id="IPR039781">
    <property type="entry name" value="Rad21/Rec8-like"/>
</dbReference>
<sequence>MFYSHQLLARKAPLGQIWMAATMHARINRRKLSKLNIIKICEEILNPSVPMALRLSGILMGGVVIVYERKVKLLYDDVSRLLVEINEAWKVKSVSDPTVLPRGKTQARYEAVTLPDNDDLEIERSMSFATEGFPQKGFRMQLDDLEEHYINVDPGDGGSSEQLHQADAANITLLDDLDSLYEQGDVHRRFERFDIEGDDDTQISITPMDERTADPTTLRSYSPPGSLRGRSREDPNKRRPAKRKERSQFPRLAMDNGLLIIQADTYQTWLHDTSDILSKRPRQTKQNNPIASMKISNLMDLPPVALMSGLDKTTRQIHYPEPLLSLWKRCSEDEKNSPRSRSPEERVYNPFFRGSEGGPPHRPGDTPSHSRTGGLGFEDLGNETGSRTFDASIEKLRANLGNMDFQGVGETLATDVFATPGSPGPSARSAPGSGSRHSFLPLEPEIRLASGRSKRHHSSSNNSLRSLDPVEEDAPFGADMGDIKLRKVSEKGLTPDFGTPELLEETAPAQTPQPAISEPTVDKVTESIRTHLKTHFETPGAPQFESLNMLALGMNRKKASQLFYQTCVLATCDFVKVEQEVPYGDIAISRGAKM</sequence>
<dbReference type="GO" id="GO:0008278">
    <property type="term" value="C:cohesin complex"/>
    <property type="evidence" value="ECO:0007669"/>
    <property type="project" value="InterPro"/>
</dbReference>
<feature type="compositionally biased region" description="Low complexity" evidence="4">
    <location>
        <begin position="420"/>
        <end position="436"/>
    </location>
</feature>
<evidence type="ECO:0000313" key="7">
    <source>
        <dbReference type="EMBL" id="CAA7409522.1"/>
    </source>
</evidence>
<dbReference type="Gene3D" id="1.10.10.580">
    <property type="entry name" value="Structural maintenance of chromosome 1. Chain E"/>
    <property type="match status" value="1"/>
</dbReference>
<keyword evidence="8" id="KW-1185">Reference proteome</keyword>
<dbReference type="PANTHER" id="PTHR12585:SF64">
    <property type="entry name" value="SISTER CHROMATID COHESION 1 PROTEIN 1"/>
    <property type="match status" value="1"/>
</dbReference>
<feature type="domain" description="Rad21/Rec8-like protein N-terminal" evidence="6">
    <location>
        <begin position="1"/>
        <end position="95"/>
    </location>
</feature>
<organism evidence="7 8">
    <name type="scientific">Spirodela intermedia</name>
    <name type="common">Intermediate duckweed</name>
    <dbReference type="NCBI Taxonomy" id="51605"/>
    <lineage>
        <taxon>Eukaryota</taxon>
        <taxon>Viridiplantae</taxon>
        <taxon>Streptophyta</taxon>
        <taxon>Embryophyta</taxon>
        <taxon>Tracheophyta</taxon>
        <taxon>Spermatophyta</taxon>
        <taxon>Magnoliopsida</taxon>
        <taxon>Liliopsida</taxon>
        <taxon>Araceae</taxon>
        <taxon>Lemnoideae</taxon>
        <taxon>Spirodela</taxon>
    </lineage>
</organism>
<reference evidence="7" key="1">
    <citation type="submission" date="2020-02" db="EMBL/GenBank/DDBJ databases">
        <authorList>
            <person name="Scholz U."/>
            <person name="Mascher M."/>
            <person name="Fiebig A."/>
        </authorList>
    </citation>
    <scope>NUCLEOTIDE SEQUENCE</scope>
</reference>
<dbReference type="InterPro" id="IPR023093">
    <property type="entry name" value="ScpA-like_C"/>
</dbReference>
<accession>A0A7I8LI41</accession>
<name>A0A7I8LI41_SPIIN</name>
<dbReference type="GO" id="GO:0005634">
    <property type="term" value="C:nucleus"/>
    <property type="evidence" value="ECO:0007669"/>
    <property type="project" value="UniProtKB-SubCell"/>
</dbReference>
<evidence type="ECO:0000313" key="8">
    <source>
        <dbReference type="Proteomes" id="UP000663760"/>
    </source>
</evidence>
<comment type="similarity">
    <text evidence="2">Belongs to the rad21 family.</text>
</comment>
<feature type="compositionally biased region" description="Basic and acidic residues" evidence="4">
    <location>
        <begin position="333"/>
        <end position="347"/>
    </location>
</feature>
<evidence type="ECO:0000256" key="4">
    <source>
        <dbReference type="SAM" id="MobiDB-lite"/>
    </source>
</evidence>
<evidence type="ECO:0000259" key="5">
    <source>
        <dbReference type="Pfam" id="PF04824"/>
    </source>
</evidence>
<dbReference type="InterPro" id="IPR036390">
    <property type="entry name" value="WH_DNA-bd_sf"/>
</dbReference>
<proteinExistence type="inferred from homology"/>
<gene>
    <name evidence="7" type="ORF">SI8410_16020200</name>
</gene>
<dbReference type="EMBL" id="LR746279">
    <property type="protein sequence ID" value="CAA7409522.1"/>
    <property type="molecule type" value="Genomic_DNA"/>
</dbReference>
<dbReference type="PANTHER" id="PTHR12585">
    <property type="entry name" value="SCC1 / RAD21 FAMILY MEMBER"/>
    <property type="match status" value="1"/>
</dbReference>
<dbReference type="InterPro" id="IPR006910">
    <property type="entry name" value="Rad21_Rec8_N"/>
</dbReference>
<dbReference type="InterPro" id="IPR006909">
    <property type="entry name" value="Rad21/Rec8_C_eu"/>
</dbReference>
<evidence type="ECO:0000259" key="6">
    <source>
        <dbReference type="Pfam" id="PF04825"/>
    </source>
</evidence>
<dbReference type="Proteomes" id="UP000663760">
    <property type="component" value="Chromosome 16"/>
</dbReference>
<evidence type="ECO:0000256" key="2">
    <source>
        <dbReference type="ARBA" id="ARBA00009870"/>
    </source>
</evidence>
<evidence type="ECO:0000256" key="1">
    <source>
        <dbReference type="ARBA" id="ARBA00004123"/>
    </source>
</evidence>
<feature type="region of interest" description="Disordered" evidence="4">
    <location>
        <begin position="333"/>
        <end position="385"/>
    </location>
</feature>
<dbReference type="SUPFAM" id="SSF46785">
    <property type="entry name" value="Winged helix' DNA-binding domain"/>
    <property type="match status" value="1"/>
</dbReference>
<dbReference type="AlphaFoldDB" id="A0A7I8LI41"/>
<dbReference type="GO" id="GO:0003682">
    <property type="term" value="F:chromatin binding"/>
    <property type="evidence" value="ECO:0007669"/>
    <property type="project" value="TreeGrafter"/>
</dbReference>
<dbReference type="GO" id="GO:0051754">
    <property type="term" value="P:meiotic sister chromatid cohesion, centromeric"/>
    <property type="evidence" value="ECO:0007669"/>
    <property type="project" value="TreeGrafter"/>
</dbReference>
<dbReference type="Pfam" id="PF04825">
    <property type="entry name" value="Rad21_Rec8_N"/>
    <property type="match status" value="1"/>
</dbReference>
<feature type="region of interest" description="Disordered" evidence="4">
    <location>
        <begin position="198"/>
        <end position="249"/>
    </location>
</feature>
<feature type="region of interest" description="Disordered" evidence="4">
    <location>
        <begin position="415"/>
        <end position="475"/>
    </location>
</feature>
<evidence type="ECO:0000256" key="3">
    <source>
        <dbReference type="ARBA" id="ARBA00023242"/>
    </source>
</evidence>
<protein>
    <submittedName>
        <fullName evidence="7">Uncharacterized protein</fullName>
    </submittedName>
</protein>